<dbReference type="InParanoid" id="A8NRN6"/>
<protein>
    <submittedName>
        <fullName evidence="2">Uncharacterized protein</fullName>
    </submittedName>
</protein>
<dbReference type="Proteomes" id="UP000001861">
    <property type="component" value="Unassembled WGS sequence"/>
</dbReference>
<evidence type="ECO:0000313" key="3">
    <source>
        <dbReference type="Proteomes" id="UP000001861"/>
    </source>
</evidence>
<feature type="compositionally biased region" description="Basic residues" evidence="1">
    <location>
        <begin position="55"/>
        <end position="66"/>
    </location>
</feature>
<comment type="caution">
    <text evidence="2">The sequence shown here is derived from an EMBL/GenBank/DDBJ whole genome shotgun (WGS) entry which is preliminary data.</text>
</comment>
<dbReference type="VEuPathDB" id="FungiDB:CC1G_02905"/>
<dbReference type="GeneID" id="6012352"/>
<sequence>MQIILDKKLRTENLGTFTSFADFAPLSIESLYLRGGRGVGNTGTSEDTKASVKSAFKHQAAHRGRQRTATEVAACSKAPTKPSTLRQH</sequence>
<dbReference type="KEGG" id="cci:CC1G_02905"/>
<evidence type="ECO:0000256" key="1">
    <source>
        <dbReference type="SAM" id="MobiDB-lite"/>
    </source>
</evidence>
<proteinExistence type="predicted"/>
<organism evidence="2 3">
    <name type="scientific">Coprinopsis cinerea (strain Okayama-7 / 130 / ATCC MYA-4618 / FGSC 9003)</name>
    <name type="common">Inky cap fungus</name>
    <name type="synonym">Hormographiella aspergillata</name>
    <dbReference type="NCBI Taxonomy" id="240176"/>
    <lineage>
        <taxon>Eukaryota</taxon>
        <taxon>Fungi</taxon>
        <taxon>Dikarya</taxon>
        <taxon>Basidiomycota</taxon>
        <taxon>Agaricomycotina</taxon>
        <taxon>Agaricomycetes</taxon>
        <taxon>Agaricomycetidae</taxon>
        <taxon>Agaricales</taxon>
        <taxon>Agaricineae</taxon>
        <taxon>Psathyrellaceae</taxon>
        <taxon>Coprinopsis</taxon>
    </lineage>
</organism>
<feature type="region of interest" description="Disordered" evidence="1">
    <location>
        <begin position="38"/>
        <end position="88"/>
    </location>
</feature>
<dbReference type="AlphaFoldDB" id="A8NRN6"/>
<dbReference type="RefSeq" id="XP_001835817.2">
    <property type="nucleotide sequence ID" value="XM_001835765.2"/>
</dbReference>
<name>A8NRN6_COPC7</name>
<accession>A8NRN6</accession>
<keyword evidence="3" id="KW-1185">Reference proteome</keyword>
<evidence type="ECO:0000313" key="2">
    <source>
        <dbReference type="EMBL" id="EAU85882.2"/>
    </source>
</evidence>
<dbReference type="HOGENOM" id="CLU_2469006_0_0_1"/>
<gene>
    <name evidence="2" type="ORF">CC1G_02905</name>
</gene>
<dbReference type="EMBL" id="AACS02000008">
    <property type="protein sequence ID" value="EAU85882.2"/>
    <property type="molecule type" value="Genomic_DNA"/>
</dbReference>
<reference evidence="2 3" key="1">
    <citation type="journal article" date="2010" name="Proc. Natl. Acad. Sci. U.S.A.">
        <title>Insights into evolution of multicellular fungi from the assembled chromosomes of the mushroom Coprinopsis cinerea (Coprinus cinereus).</title>
        <authorList>
            <person name="Stajich J.E."/>
            <person name="Wilke S.K."/>
            <person name="Ahren D."/>
            <person name="Au C.H."/>
            <person name="Birren B.W."/>
            <person name="Borodovsky M."/>
            <person name="Burns C."/>
            <person name="Canback B."/>
            <person name="Casselton L.A."/>
            <person name="Cheng C.K."/>
            <person name="Deng J."/>
            <person name="Dietrich F.S."/>
            <person name="Fargo D.C."/>
            <person name="Farman M.L."/>
            <person name="Gathman A.C."/>
            <person name="Goldberg J."/>
            <person name="Guigo R."/>
            <person name="Hoegger P.J."/>
            <person name="Hooker J.B."/>
            <person name="Huggins A."/>
            <person name="James T.Y."/>
            <person name="Kamada T."/>
            <person name="Kilaru S."/>
            <person name="Kodira C."/>
            <person name="Kues U."/>
            <person name="Kupfer D."/>
            <person name="Kwan H.S."/>
            <person name="Lomsadze A."/>
            <person name="Li W."/>
            <person name="Lilly W.W."/>
            <person name="Ma L.J."/>
            <person name="Mackey A.J."/>
            <person name="Manning G."/>
            <person name="Martin F."/>
            <person name="Muraguchi H."/>
            <person name="Natvig D.O."/>
            <person name="Palmerini H."/>
            <person name="Ramesh M.A."/>
            <person name="Rehmeyer C.J."/>
            <person name="Roe B.A."/>
            <person name="Shenoy N."/>
            <person name="Stanke M."/>
            <person name="Ter-Hovhannisyan V."/>
            <person name="Tunlid A."/>
            <person name="Velagapudi R."/>
            <person name="Vision T.J."/>
            <person name="Zeng Q."/>
            <person name="Zolan M.E."/>
            <person name="Pukkila P.J."/>
        </authorList>
    </citation>
    <scope>NUCLEOTIDE SEQUENCE [LARGE SCALE GENOMIC DNA]</scope>
    <source>
        <strain evidence="3">Okayama-7 / 130 / ATCC MYA-4618 / FGSC 9003</strain>
    </source>
</reference>